<dbReference type="EMBL" id="SDMP01000005">
    <property type="protein sequence ID" value="RYR59553.1"/>
    <property type="molecule type" value="Genomic_DNA"/>
</dbReference>
<feature type="domain" description="HAT C-terminal dimerisation" evidence="1">
    <location>
        <begin position="1"/>
        <end position="41"/>
    </location>
</feature>
<proteinExistence type="predicted"/>
<keyword evidence="3" id="KW-1185">Reference proteome</keyword>
<accession>A0A445D8R0</accession>
<dbReference type="PANTHER" id="PTHR23272">
    <property type="entry name" value="BED FINGER-RELATED"/>
    <property type="match status" value="1"/>
</dbReference>
<dbReference type="PANTHER" id="PTHR23272:SF161">
    <property type="entry name" value="ZINC FINGER BED DOMAIN-CONTAINING PROTEIN RICESLEEPER 1-LIKE"/>
    <property type="match status" value="1"/>
</dbReference>
<dbReference type="InterPro" id="IPR012337">
    <property type="entry name" value="RNaseH-like_sf"/>
</dbReference>
<organism evidence="2 3">
    <name type="scientific">Arachis hypogaea</name>
    <name type="common">Peanut</name>
    <dbReference type="NCBI Taxonomy" id="3818"/>
    <lineage>
        <taxon>Eukaryota</taxon>
        <taxon>Viridiplantae</taxon>
        <taxon>Streptophyta</taxon>
        <taxon>Embryophyta</taxon>
        <taxon>Tracheophyta</taxon>
        <taxon>Spermatophyta</taxon>
        <taxon>Magnoliopsida</taxon>
        <taxon>eudicotyledons</taxon>
        <taxon>Gunneridae</taxon>
        <taxon>Pentapetalae</taxon>
        <taxon>rosids</taxon>
        <taxon>fabids</taxon>
        <taxon>Fabales</taxon>
        <taxon>Fabaceae</taxon>
        <taxon>Papilionoideae</taxon>
        <taxon>50 kb inversion clade</taxon>
        <taxon>dalbergioids sensu lato</taxon>
        <taxon>Dalbergieae</taxon>
        <taxon>Pterocarpus clade</taxon>
        <taxon>Arachis</taxon>
    </lineage>
</organism>
<evidence type="ECO:0000259" key="1">
    <source>
        <dbReference type="Pfam" id="PF05699"/>
    </source>
</evidence>
<dbReference type="InterPro" id="IPR008906">
    <property type="entry name" value="HATC_C_dom"/>
</dbReference>
<evidence type="ECO:0000313" key="3">
    <source>
        <dbReference type="Proteomes" id="UP000289738"/>
    </source>
</evidence>
<dbReference type="AlphaFoldDB" id="A0A445D8R0"/>
<gene>
    <name evidence="2" type="ORF">Ahy_A05g025453</name>
</gene>
<sequence length="57" mass="6277">MPVSTVASKSAFSTGGRVLNQYKSSLTPKAVEALICAQNWFRANSLPIDLEEPFEEF</sequence>
<comment type="caution">
    <text evidence="2">The sequence shown here is derived from an EMBL/GenBank/DDBJ whole genome shotgun (WGS) entry which is preliminary data.</text>
</comment>
<dbReference type="Pfam" id="PF05699">
    <property type="entry name" value="Dimer_Tnp_hAT"/>
    <property type="match status" value="1"/>
</dbReference>
<dbReference type="GO" id="GO:0046983">
    <property type="term" value="F:protein dimerization activity"/>
    <property type="evidence" value="ECO:0007669"/>
    <property type="project" value="InterPro"/>
</dbReference>
<reference evidence="2 3" key="1">
    <citation type="submission" date="2019-01" db="EMBL/GenBank/DDBJ databases">
        <title>Sequencing of cultivated peanut Arachis hypogaea provides insights into genome evolution and oil improvement.</title>
        <authorList>
            <person name="Chen X."/>
        </authorList>
    </citation>
    <scope>NUCLEOTIDE SEQUENCE [LARGE SCALE GENOMIC DNA]</scope>
    <source>
        <strain evidence="3">cv. Fuhuasheng</strain>
        <tissue evidence="2">Leaves</tissue>
    </source>
</reference>
<dbReference type="Proteomes" id="UP000289738">
    <property type="component" value="Chromosome A05"/>
</dbReference>
<evidence type="ECO:0000313" key="2">
    <source>
        <dbReference type="EMBL" id="RYR59553.1"/>
    </source>
</evidence>
<name>A0A445D8R0_ARAHY</name>
<protein>
    <recommendedName>
        <fullName evidence="1">HAT C-terminal dimerisation domain-containing protein</fullName>
    </recommendedName>
</protein>
<dbReference type="SUPFAM" id="SSF53098">
    <property type="entry name" value="Ribonuclease H-like"/>
    <property type="match status" value="1"/>
</dbReference>